<name>A0A1X0S4I8_RHIZD</name>
<feature type="non-terminal residue" evidence="1">
    <location>
        <position position="52"/>
    </location>
</feature>
<sequence>MSAYANDISNALDSTLPSIQKLRETLYHVGFRKDYDPIAHNNASFMKITTRF</sequence>
<gene>
    <name evidence="1" type="ORF">BCV71DRAFT_159055</name>
</gene>
<proteinExistence type="predicted"/>
<reference evidence="1 2" key="1">
    <citation type="journal article" date="2016" name="Proc. Natl. Acad. Sci. U.S.A.">
        <title>Lipid metabolic changes in an early divergent fungus govern the establishment of a mutualistic symbiosis with endobacteria.</title>
        <authorList>
            <person name="Lastovetsky O.A."/>
            <person name="Gaspar M.L."/>
            <person name="Mondo S.J."/>
            <person name="LaButti K.M."/>
            <person name="Sandor L."/>
            <person name="Grigoriev I.V."/>
            <person name="Henry S.A."/>
            <person name="Pawlowska T.E."/>
        </authorList>
    </citation>
    <scope>NUCLEOTIDE SEQUENCE [LARGE SCALE GENOMIC DNA]</scope>
    <source>
        <strain evidence="1 2">ATCC 11559</strain>
    </source>
</reference>
<evidence type="ECO:0000313" key="2">
    <source>
        <dbReference type="Proteomes" id="UP000242381"/>
    </source>
</evidence>
<accession>A0A1X0S4I8</accession>
<dbReference type="AlphaFoldDB" id="A0A1X0S4I8"/>
<dbReference type="Proteomes" id="UP000242381">
    <property type="component" value="Unassembled WGS sequence"/>
</dbReference>
<organism evidence="1 2">
    <name type="scientific">Rhizopus microsporus</name>
    <dbReference type="NCBI Taxonomy" id="58291"/>
    <lineage>
        <taxon>Eukaryota</taxon>
        <taxon>Fungi</taxon>
        <taxon>Fungi incertae sedis</taxon>
        <taxon>Mucoromycota</taxon>
        <taxon>Mucoromycotina</taxon>
        <taxon>Mucoromycetes</taxon>
        <taxon>Mucorales</taxon>
        <taxon>Mucorineae</taxon>
        <taxon>Rhizopodaceae</taxon>
        <taxon>Rhizopus</taxon>
    </lineage>
</organism>
<protein>
    <submittedName>
        <fullName evidence="1">Uncharacterized protein</fullName>
    </submittedName>
</protein>
<dbReference type="EMBL" id="KV921317">
    <property type="protein sequence ID" value="ORE19081.1"/>
    <property type="molecule type" value="Genomic_DNA"/>
</dbReference>
<evidence type="ECO:0000313" key="1">
    <source>
        <dbReference type="EMBL" id="ORE19081.1"/>
    </source>
</evidence>